<organism evidence="2 3">
    <name type="scientific">Caenibius tardaugens NBRC 16725</name>
    <dbReference type="NCBI Taxonomy" id="1219035"/>
    <lineage>
        <taxon>Bacteria</taxon>
        <taxon>Pseudomonadati</taxon>
        <taxon>Pseudomonadota</taxon>
        <taxon>Alphaproteobacteria</taxon>
        <taxon>Sphingomonadales</taxon>
        <taxon>Erythrobacteraceae</taxon>
        <taxon>Caenibius</taxon>
    </lineage>
</organism>
<reference evidence="2 3" key="1">
    <citation type="submission" date="2013-09" db="EMBL/GenBank/DDBJ databases">
        <title>Whole genome shotgun sequence of Novosphingobium tardaugens NBRC 16725.</title>
        <authorList>
            <person name="Isaki S."/>
            <person name="Hosoyama A."/>
            <person name="Tsuchikane K."/>
            <person name="Katsumata H."/>
            <person name="Ando Y."/>
            <person name="Yamazaki S."/>
            <person name="Fujita N."/>
        </authorList>
    </citation>
    <scope>NUCLEOTIDE SEQUENCE [LARGE SCALE GENOMIC DNA]</scope>
    <source>
        <strain evidence="2 3">NBRC 16725</strain>
    </source>
</reference>
<dbReference type="InterPro" id="IPR032710">
    <property type="entry name" value="NTF2-like_dom_sf"/>
</dbReference>
<dbReference type="Pfam" id="PF12680">
    <property type="entry name" value="SnoaL_2"/>
    <property type="match status" value="1"/>
</dbReference>
<proteinExistence type="predicted"/>
<dbReference type="EMBL" id="BASZ01000003">
    <property type="protein sequence ID" value="GAD48581.1"/>
    <property type="molecule type" value="Genomic_DNA"/>
</dbReference>
<dbReference type="OrthoDB" id="4774268at2"/>
<accession>U2Y613</accession>
<feature type="domain" description="SnoaL-like" evidence="1">
    <location>
        <begin position="32"/>
        <end position="125"/>
    </location>
</feature>
<dbReference type="RefSeq" id="WP_021689488.1">
    <property type="nucleotide sequence ID" value="NZ_BASZ01000003.1"/>
</dbReference>
<evidence type="ECO:0000259" key="1">
    <source>
        <dbReference type="Pfam" id="PF12680"/>
    </source>
</evidence>
<dbReference type="KEGG" id="ntd:EGO55_02870"/>
<evidence type="ECO:0000313" key="3">
    <source>
        <dbReference type="Proteomes" id="UP000016568"/>
    </source>
</evidence>
<name>U2Y613_9SPHN</name>
<dbReference type="Proteomes" id="UP000016568">
    <property type="component" value="Unassembled WGS sequence"/>
</dbReference>
<protein>
    <recommendedName>
        <fullName evidence="1">SnoaL-like domain-containing protein</fullName>
    </recommendedName>
</protein>
<dbReference type="Gene3D" id="3.10.450.50">
    <property type="match status" value="1"/>
</dbReference>
<comment type="caution">
    <text evidence="2">The sequence shown here is derived from an EMBL/GenBank/DDBJ whole genome shotgun (WGS) entry which is preliminary data.</text>
</comment>
<dbReference type="AlphaFoldDB" id="U2Y613"/>
<sequence>MTYAQDEVVDTVERLIEAFKKAEETNTWSWLADEFYHTDAVYDCQYGGVMPVVANGVDEIRATHYGRDMATGWEGWSFPYVGYAVNGNEIVTHWLNRGPSLRPDGTHYDTHGVSFITYGGNGKFIRQTDMFDIGHQMVLCDELDDAGLLSEQLKREWVEPMKARIAAAMAPKANAA</sequence>
<gene>
    <name evidence="2" type="ORF">NT2_03_00690</name>
</gene>
<dbReference type="eggNOG" id="ENOG502ZNV8">
    <property type="taxonomic scope" value="Bacteria"/>
</dbReference>
<dbReference type="InterPro" id="IPR037401">
    <property type="entry name" value="SnoaL-like"/>
</dbReference>
<keyword evidence="3" id="KW-1185">Reference proteome</keyword>
<evidence type="ECO:0000313" key="2">
    <source>
        <dbReference type="EMBL" id="GAD48581.1"/>
    </source>
</evidence>
<dbReference type="SUPFAM" id="SSF54427">
    <property type="entry name" value="NTF2-like"/>
    <property type="match status" value="1"/>
</dbReference>